<dbReference type="EMBL" id="VIWT01000001">
    <property type="protein sequence ID" value="TWG00885.1"/>
    <property type="molecule type" value="Genomic_DNA"/>
</dbReference>
<dbReference type="NCBIfam" id="TIGR02677">
    <property type="entry name" value="TIGR02677 family protein"/>
    <property type="match status" value="1"/>
</dbReference>
<feature type="region of interest" description="Disordered" evidence="1">
    <location>
        <begin position="413"/>
        <end position="439"/>
    </location>
</feature>
<organism evidence="2 3">
    <name type="scientific">Kitasatospora viridis</name>
    <dbReference type="NCBI Taxonomy" id="281105"/>
    <lineage>
        <taxon>Bacteria</taxon>
        <taxon>Bacillati</taxon>
        <taxon>Actinomycetota</taxon>
        <taxon>Actinomycetes</taxon>
        <taxon>Kitasatosporales</taxon>
        <taxon>Streptomycetaceae</taxon>
        <taxon>Kitasatospora</taxon>
    </lineage>
</organism>
<gene>
    <name evidence="2" type="ORF">FHX73_114765</name>
</gene>
<name>A0A561UNE0_9ACTN</name>
<protein>
    <submittedName>
        <fullName evidence="2">Uncharacterized protein (TIGR02677 family)</fullName>
    </submittedName>
</protein>
<dbReference type="InterPro" id="IPR013493">
    <property type="entry name" value="CHP02677"/>
</dbReference>
<dbReference type="Pfam" id="PF09660">
    <property type="entry name" value="DUF2397"/>
    <property type="match status" value="1"/>
</dbReference>
<evidence type="ECO:0000256" key="1">
    <source>
        <dbReference type="SAM" id="MobiDB-lite"/>
    </source>
</evidence>
<sequence>MATAWKWYGGRSCAGDFRDPALRAEGPCDSGRVTTAPPPQPFAYLNAPKAELYGQVLTVFAQARERFIVHLRPEDVAGELRWGADGGAGTVPLEAVGGALEQLVEWGNLRADADTGRVTSVEDFHRARYLYQLTRHGQAALRAVLLYEEALGQRGQLQSVALADIAEQLGLLLVLAEQRDPDPVKAHLLLLQLADRFGSLADNAQAFMASLRRTIDFQDGDEEAFIAYKDRLVEYIERFIADLANRGAQIADLIGRLEGAGVARLLLAAARREASDAVPLGDGQEEAVDAARQTALTSALTAWENRWRGLTDWFLSRSSRQPSQAKLLRGAAVSAITGLVNTVAALNERRGGRTDRSADFRALARFFAEAPDDAAAHRLWRAAFGLTPARHLTVDAVTEALWQDADLPAATPWGEAPPLEISPRLRETGSYERRGAPNRVADRAPARQVLAELVEQEAEQTAAARARLATDGPVLLSALAGPNGLDAQEFRLFLAVLGDALSARIPGESESSAVTSDGTMEIRLKLVDAQELVEIPTVDGVLSGPEHVVEIIDLAPAGGRQ</sequence>
<evidence type="ECO:0000313" key="2">
    <source>
        <dbReference type="EMBL" id="TWG00885.1"/>
    </source>
</evidence>
<dbReference type="Proteomes" id="UP000317940">
    <property type="component" value="Unassembled WGS sequence"/>
</dbReference>
<dbReference type="AlphaFoldDB" id="A0A561UNE0"/>
<evidence type="ECO:0000313" key="3">
    <source>
        <dbReference type="Proteomes" id="UP000317940"/>
    </source>
</evidence>
<comment type="caution">
    <text evidence="2">The sequence shown here is derived from an EMBL/GenBank/DDBJ whole genome shotgun (WGS) entry which is preliminary data.</text>
</comment>
<keyword evidence="3" id="KW-1185">Reference proteome</keyword>
<feature type="compositionally biased region" description="Basic and acidic residues" evidence="1">
    <location>
        <begin position="423"/>
        <end position="439"/>
    </location>
</feature>
<proteinExistence type="predicted"/>
<accession>A0A561UNE0</accession>
<reference evidence="2 3" key="1">
    <citation type="submission" date="2019-06" db="EMBL/GenBank/DDBJ databases">
        <title>Sequencing the genomes of 1000 actinobacteria strains.</title>
        <authorList>
            <person name="Klenk H.-P."/>
        </authorList>
    </citation>
    <scope>NUCLEOTIDE SEQUENCE [LARGE SCALE GENOMIC DNA]</scope>
    <source>
        <strain evidence="2 3">DSM 44826</strain>
    </source>
</reference>